<dbReference type="Proteomes" id="UP000649075">
    <property type="component" value="Unassembled WGS sequence"/>
</dbReference>
<evidence type="ECO:0000259" key="8">
    <source>
        <dbReference type="PROSITE" id="PS50893"/>
    </source>
</evidence>
<feature type="transmembrane region" description="Helical" evidence="7">
    <location>
        <begin position="233"/>
        <end position="255"/>
    </location>
</feature>
<dbReference type="Pfam" id="PF00664">
    <property type="entry name" value="ABC_membrane"/>
    <property type="match status" value="1"/>
</dbReference>
<keyword evidence="5 7" id="KW-1133">Transmembrane helix</keyword>
<evidence type="ECO:0000256" key="3">
    <source>
        <dbReference type="ARBA" id="ARBA00022741"/>
    </source>
</evidence>
<feature type="transmembrane region" description="Helical" evidence="7">
    <location>
        <begin position="7"/>
        <end position="28"/>
    </location>
</feature>
<dbReference type="SUPFAM" id="SSF90123">
    <property type="entry name" value="ABC transporter transmembrane region"/>
    <property type="match status" value="1"/>
</dbReference>
<sequence length="538" mass="61372">MRNKKYFIGTLCTSLFAGVVPLFLAYVIQLISDVAFNNHFEKAGTCLFASVLFLVYTLMTTSINSIMKSTYRKKLKTDLGEDLYSSLMNQSYSTFKKEKIGNQLSLFTNDIKMVDEYYFYPILSMIVDIIVSVIILIYILRIHVFVGLMVVLIAVATLLVPKMMEKRLKKYSNQLSSYSGIYNSKLKEIFQNFDIILDLGVLKQFVDKGKEWIENMEYKQRNVNMAISLTGNWANCIAATFQLIFMLLIGLMILYGHLDMIYMMPIVNVSNNFISNLNDISSNLAGFKSVSDVNSKLLNIIDSHGQANKFVSNYDGNIYLEHVSFGYTESKMIIDDLSFKFEKGKKYAIVGPSGSGKSTILKLILGYYPVQKGNVSVLYSKNVSMIHQESHIFDDTIRNNLNMELVQTEEILLNCLDFVDLPEFKLDQNIGEDGSNLSGGQIQRIGIARTIAHLKEVLLCDEITASLDAQTAIEIENRILDLKEETVLYVTHKYFDETLKKFDCILVFKQGRIVEQGSFEELMKNKEYFYSLKNKGRI</sequence>
<evidence type="ECO:0000256" key="5">
    <source>
        <dbReference type="ARBA" id="ARBA00022989"/>
    </source>
</evidence>
<evidence type="ECO:0000313" key="11">
    <source>
        <dbReference type="Proteomes" id="UP000649075"/>
    </source>
</evidence>
<comment type="subcellular location">
    <subcellularLocation>
        <location evidence="1">Cell membrane</location>
        <topology evidence="1">Multi-pass membrane protein</topology>
    </subcellularLocation>
</comment>
<organism evidence="10 11">
    <name type="scientific">Holdemanella hominis</name>
    <dbReference type="NCBI Taxonomy" id="2764327"/>
    <lineage>
        <taxon>Bacteria</taxon>
        <taxon>Bacillati</taxon>
        <taxon>Bacillota</taxon>
        <taxon>Erysipelotrichia</taxon>
        <taxon>Erysipelotrichales</taxon>
        <taxon>Erysipelotrichaceae</taxon>
        <taxon>Holdemanella</taxon>
    </lineage>
</organism>
<dbReference type="SMART" id="SM00382">
    <property type="entry name" value="AAA"/>
    <property type="match status" value="1"/>
</dbReference>
<evidence type="ECO:0000256" key="4">
    <source>
        <dbReference type="ARBA" id="ARBA00022840"/>
    </source>
</evidence>
<comment type="caution">
    <text evidence="10">The sequence shown here is derived from an EMBL/GenBank/DDBJ whole genome shotgun (WGS) entry which is preliminary data.</text>
</comment>
<evidence type="ECO:0000256" key="7">
    <source>
        <dbReference type="SAM" id="Phobius"/>
    </source>
</evidence>
<keyword evidence="2 7" id="KW-0812">Transmembrane</keyword>
<dbReference type="InterPro" id="IPR017871">
    <property type="entry name" value="ABC_transporter-like_CS"/>
</dbReference>
<gene>
    <name evidence="10" type="ORF">H8911_09970</name>
</gene>
<dbReference type="EMBL" id="JACRWH010000052">
    <property type="protein sequence ID" value="MBC6013030.1"/>
    <property type="molecule type" value="Genomic_DNA"/>
</dbReference>
<evidence type="ECO:0000256" key="6">
    <source>
        <dbReference type="ARBA" id="ARBA00023136"/>
    </source>
</evidence>
<dbReference type="InterPro" id="IPR036640">
    <property type="entry name" value="ABC1_TM_sf"/>
</dbReference>
<feature type="domain" description="ABC transporter" evidence="8">
    <location>
        <begin position="318"/>
        <end position="535"/>
    </location>
</feature>
<protein>
    <submittedName>
        <fullName evidence="10">ABC transporter ATP-binding protein</fullName>
    </submittedName>
</protein>
<evidence type="ECO:0000256" key="2">
    <source>
        <dbReference type="ARBA" id="ARBA00022692"/>
    </source>
</evidence>
<dbReference type="PROSITE" id="PS50893">
    <property type="entry name" value="ABC_TRANSPORTER_2"/>
    <property type="match status" value="1"/>
</dbReference>
<dbReference type="PROSITE" id="PS50929">
    <property type="entry name" value="ABC_TM1F"/>
    <property type="match status" value="1"/>
</dbReference>
<evidence type="ECO:0000259" key="9">
    <source>
        <dbReference type="PROSITE" id="PS50929"/>
    </source>
</evidence>
<keyword evidence="4 10" id="KW-0067">ATP-binding</keyword>
<dbReference type="SUPFAM" id="SSF52540">
    <property type="entry name" value="P-loop containing nucleoside triphosphate hydrolases"/>
    <property type="match status" value="1"/>
</dbReference>
<reference evidence="10 11" key="1">
    <citation type="submission" date="2020-08" db="EMBL/GenBank/DDBJ databases">
        <authorList>
            <person name="Liu C."/>
            <person name="Sun Q."/>
        </authorList>
    </citation>
    <scope>NUCLEOTIDE SEQUENCE [LARGE SCALE GENOMIC DNA]</scope>
    <source>
        <strain evidence="10 11">L34</strain>
    </source>
</reference>
<accession>A0ABR7KJV6</accession>
<dbReference type="InterPro" id="IPR003439">
    <property type="entry name" value="ABC_transporter-like_ATP-bd"/>
</dbReference>
<dbReference type="InterPro" id="IPR027417">
    <property type="entry name" value="P-loop_NTPase"/>
</dbReference>
<dbReference type="Pfam" id="PF00005">
    <property type="entry name" value="ABC_tran"/>
    <property type="match status" value="1"/>
</dbReference>
<dbReference type="InterPro" id="IPR003593">
    <property type="entry name" value="AAA+_ATPase"/>
</dbReference>
<dbReference type="PANTHER" id="PTHR24221:SF654">
    <property type="entry name" value="ATP-BINDING CASSETTE SUB-FAMILY B MEMBER 6"/>
    <property type="match status" value="1"/>
</dbReference>
<dbReference type="InterPro" id="IPR011527">
    <property type="entry name" value="ABC1_TM_dom"/>
</dbReference>
<keyword evidence="3" id="KW-0547">Nucleotide-binding</keyword>
<feature type="transmembrane region" description="Helical" evidence="7">
    <location>
        <begin position="48"/>
        <end position="67"/>
    </location>
</feature>
<keyword evidence="11" id="KW-1185">Reference proteome</keyword>
<feature type="domain" description="ABC transmembrane type-1" evidence="9">
    <location>
        <begin position="7"/>
        <end position="289"/>
    </location>
</feature>
<dbReference type="PROSITE" id="PS00211">
    <property type="entry name" value="ABC_TRANSPORTER_1"/>
    <property type="match status" value="1"/>
</dbReference>
<evidence type="ECO:0000256" key="1">
    <source>
        <dbReference type="ARBA" id="ARBA00004651"/>
    </source>
</evidence>
<dbReference type="PANTHER" id="PTHR24221">
    <property type="entry name" value="ATP-BINDING CASSETTE SUB-FAMILY B"/>
    <property type="match status" value="1"/>
</dbReference>
<feature type="transmembrane region" description="Helical" evidence="7">
    <location>
        <begin position="117"/>
        <end position="138"/>
    </location>
</feature>
<feature type="transmembrane region" description="Helical" evidence="7">
    <location>
        <begin position="144"/>
        <end position="161"/>
    </location>
</feature>
<dbReference type="GO" id="GO:0005524">
    <property type="term" value="F:ATP binding"/>
    <property type="evidence" value="ECO:0007669"/>
    <property type="project" value="UniProtKB-KW"/>
</dbReference>
<evidence type="ECO:0000313" key="10">
    <source>
        <dbReference type="EMBL" id="MBC6013030.1"/>
    </source>
</evidence>
<dbReference type="InterPro" id="IPR039421">
    <property type="entry name" value="Type_1_exporter"/>
</dbReference>
<keyword evidence="6 7" id="KW-0472">Membrane</keyword>
<dbReference type="CDD" id="cd03228">
    <property type="entry name" value="ABCC_MRP_Like"/>
    <property type="match status" value="1"/>
</dbReference>
<proteinExistence type="predicted"/>
<dbReference type="Gene3D" id="3.40.50.300">
    <property type="entry name" value="P-loop containing nucleotide triphosphate hydrolases"/>
    <property type="match status" value="1"/>
</dbReference>
<dbReference type="Gene3D" id="1.20.1560.10">
    <property type="entry name" value="ABC transporter type 1, transmembrane domain"/>
    <property type="match status" value="1"/>
</dbReference>
<name>A0ABR7KJV6_9FIRM</name>